<protein>
    <submittedName>
        <fullName evidence="4">Nucleolar GTP-binding protein 1</fullName>
    </submittedName>
</protein>
<dbReference type="Gene3D" id="3.40.50.300">
    <property type="entry name" value="P-loop containing nucleotide triphosphate hydrolases"/>
    <property type="match status" value="1"/>
</dbReference>
<evidence type="ECO:0000313" key="5">
    <source>
        <dbReference type="Proteomes" id="UP001163046"/>
    </source>
</evidence>
<dbReference type="InterPro" id="IPR006073">
    <property type="entry name" value="GTP-bd"/>
</dbReference>
<sequence>MKIFLFTCVSIPSWRTIISRRLRLFPRPKDFIDIILSRTQRKTPNRNSSIITDFPRLEDIHPFYADLMNVLYDKDHYKLALGQINTARHLIDNVAKDYLRLIKYGDSLYRCKQLKRAALGRGKIRSLQYLEQVRQHVARLPSIDPNTRTLLVCGFPNVGKSSFMNKVTRADVEVQPYAFTTKSLFVGHMDYKYLRWQVVDTPGILDHSLEERNTIEMQAITALAHLRAAILYIMDISEQCGHTLEEQIELFNGIKPLFANKPLLVVMNKVDVLRPEELSEEKRELLKAFDQDGNSLN</sequence>
<dbReference type="EMBL" id="MU825914">
    <property type="protein sequence ID" value="KAJ7382800.1"/>
    <property type="molecule type" value="Genomic_DNA"/>
</dbReference>
<dbReference type="PROSITE" id="PS51710">
    <property type="entry name" value="G_OBG"/>
    <property type="match status" value="1"/>
</dbReference>
<dbReference type="GO" id="GO:0005525">
    <property type="term" value="F:GTP binding"/>
    <property type="evidence" value="ECO:0007669"/>
    <property type="project" value="UniProtKB-KW"/>
</dbReference>
<dbReference type="CDD" id="cd01897">
    <property type="entry name" value="NOG"/>
    <property type="match status" value="1"/>
</dbReference>
<evidence type="ECO:0000256" key="1">
    <source>
        <dbReference type="ARBA" id="ARBA00022741"/>
    </source>
</evidence>
<dbReference type="PRINTS" id="PR00326">
    <property type="entry name" value="GTP1OBG"/>
</dbReference>
<dbReference type="Pfam" id="PF06858">
    <property type="entry name" value="NOG1"/>
    <property type="match status" value="1"/>
</dbReference>
<evidence type="ECO:0000313" key="4">
    <source>
        <dbReference type="EMBL" id="KAJ7382800.1"/>
    </source>
</evidence>
<gene>
    <name evidence="4" type="primary">GTPBP4_2</name>
    <name evidence="4" type="ORF">OS493_032760</name>
</gene>
<dbReference type="Pfam" id="PF17835">
    <property type="entry name" value="NOG1_N"/>
    <property type="match status" value="1"/>
</dbReference>
<dbReference type="OrthoDB" id="415015at2759"/>
<accession>A0A9X0D0Y5</accession>
<keyword evidence="5" id="KW-1185">Reference proteome</keyword>
<keyword evidence="2" id="KW-0342">GTP-binding</keyword>
<dbReference type="InterPro" id="IPR010674">
    <property type="entry name" value="NOG1_Rossman_fold_dom"/>
</dbReference>
<evidence type="ECO:0000259" key="3">
    <source>
        <dbReference type="PROSITE" id="PS51710"/>
    </source>
</evidence>
<dbReference type="PANTHER" id="PTHR45759">
    <property type="entry name" value="NUCLEOLAR GTP-BINDING PROTEIN 1"/>
    <property type="match status" value="1"/>
</dbReference>
<organism evidence="4 5">
    <name type="scientific">Desmophyllum pertusum</name>
    <dbReference type="NCBI Taxonomy" id="174260"/>
    <lineage>
        <taxon>Eukaryota</taxon>
        <taxon>Metazoa</taxon>
        <taxon>Cnidaria</taxon>
        <taxon>Anthozoa</taxon>
        <taxon>Hexacorallia</taxon>
        <taxon>Scleractinia</taxon>
        <taxon>Caryophylliina</taxon>
        <taxon>Caryophylliidae</taxon>
        <taxon>Desmophyllum</taxon>
    </lineage>
</organism>
<comment type="caution">
    <text evidence="4">The sequence shown here is derived from an EMBL/GenBank/DDBJ whole genome shotgun (WGS) entry which is preliminary data.</text>
</comment>
<proteinExistence type="predicted"/>
<feature type="domain" description="OBG-type G" evidence="3">
    <location>
        <begin position="148"/>
        <end position="297"/>
    </location>
</feature>
<dbReference type="AlphaFoldDB" id="A0A9X0D0Y5"/>
<dbReference type="SUPFAM" id="SSF52540">
    <property type="entry name" value="P-loop containing nucleoside triphosphate hydrolases"/>
    <property type="match status" value="1"/>
</dbReference>
<dbReference type="InterPro" id="IPR027417">
    <property type="entry name" value="P-loop_NTPase"/>
</dbReference>
<evidence type="ECO:0000256" key="2">
    <source>
        <dbReference type="ARBA" id="ARBA00023134"/>
    </source>
</evidence>
<dbReference type="InterPro" id="IPR041623">
    <property type="entry name" value="NOG1_N"/>
</dbReference>
<name>A0A9X0D0Y5_9CNID</name>
<dbReference type="InterPro" id="IPR031167">
    <property type="entry name" value="G_OBG"/>
</dbReference>
<dbReference type="Gene3D" id="1.20.120.1190">
    <property type="match status" value="1"/>
</dbReference>
<reference evidence="4" key="1">
    <citation type="submission" date="2023-01" db="EMBL/GenBank/DDBJ databases">
        <title>Genome assembly of the deep-sea coral Lophelia pertusa.</title>
        <authorList>
            <person name="Herrera S."/>
            <person name="Cordes E."/>
        </authorList>
    </citation>
    <scope>NUCLEOTIDE SEQUENCE</scope>
    <source>
        <strain evidence="4">USNM1676648</strain>
        <tissue evidence="4">Polyp</tissue>
    </source>
</reference>
<dbReference type="Proteomes" id="UP001163046">
    <property type="component" value="Unassembled WGS sequence"/>
</dbReference>
<keyword evidence="1" id="KW-0547">Nucleotide-binding</keyword>